<gene>
    <name evidence="3" type="ORF">OHA91_05255</name>
</gene>
<dbReference type="Gene3D" id="3.40.50.1820">
    <property type="entry name" value="alpha/beta hydrolase"/>
    <property type="match status" value="1"/>
</dbReference>
<dbReference type="InterPro" id="IPR000073">
    <property type="entry name" value="AB_hydrolase_1"/>
</dbReference>
<evidence type="ECO:0000313" key="3">
    <source>
        <dbReference type="EMBL" id="WUN77956.1"/>
    </source>
</evidence>
<protein>
    <submittedName>
        <fullName evidence="3">Alpha/beta hydrolase</fullName>
    </submittedName>
</protein>
<dbReference type="SUPFAM" id="SSF53474">
    <property type="entry name" value="alpha/beta-Hydrolases"/>
    <property type="match status" value="1"/>
</dbReference>
<keyword evidence="4" id="KW-1185">Reference proteome</keyword>
<feature type="region of interest" description="Disordered" evidence="1">
    <location>
        <begin position="129"/>
        <end position="149"/>
    </location>
</feature>
<organism evidence="3 4">
    <name type="scientific">Streptomyces erythrochromogenes</name>
    <dbReference type="NCBI Taxonomy" id="285574"/>
    <lineage>
        <taxon>Bacteria</taxon>
        <taxon>Bacillati</taxon>
        <taxon>Actinomycetota</taxon>
        <taxon>Actinomycetes</taxon>
        <taxon>Kitasatosporales</taxon>
        <taxon>Streptomycetaceae</taxon>
        <taxon>Streptomyces</taxon>
    </lineage>
</organism>
<sequence length="250" mass="26706">MTAVFVHGVPETGDLWDRLRARLGTASVALRLPGFGAPLPDGFGSSMDEYVEWMEGELHELDGPIDLVGHDWGGLLVARIATRSRVTLRSWSVDVAGILHPAYVWHDIAQLWQTPVSGEAWATATLEDTEPASPLSASGQLRAAGAPEDDARAMGESFDATMASSVLALYRSATPNPFARWGTELMSPTSTPGLVLHPTLDPFDGPASQVVAATLGAHFEPLEGLGHWWMLQDPATAAGVLEKFWADLGA</sequence>
<feature type="domain" description="AB hydrolase-1" evidence="2">
    <location>
        <begin position="4"/>
        <end position="236"/>
    </location>
</feature>
<dbReference type="PRINTS" id="PR00412">
    <property type="entry name" value="EPOXHYDRLASE"/>
</dbReference>
<dbReference type="InterPro" id="IPR029058">
    <property type="entry name" value="AB_hydrolase_fold"/>
</dbReference>
<dbReference type="Proteomes" id="UP001432312">
    <property type="component" value="Chromosome"/>
</dbReference>
<name>A0ABZ1Q5I6_9ACTN</name>
<evidence type="ECO:0000259" key="2">
    <source>
        <dbReference type="Pfam" id="PF12697"/>
    </source>
</evidence>
<evidence type="ECO:0000313" key="4">
    <source>
        <dbReference type="Proteomes" id="UP001432312"/>
    </source>
</evidence>
<reference evidence="3" key="1">
    <citation type="submission" date="2022-10" db="EMBL/GenBank/DDBJ databases">
        <title>The complete genomes of actinobacterial strains from the NBC collection.</title>
        <authorList>
            <person name="Joergensen T.S."/>
            <person name="Alvarez Arevalo M."/>
            <person name="Sterndorff E.B."/>
            <person name="Faurdal D."/>
            <person name="Vuksanovic O."/>
            <person name="Mourched A.-S."/>
            <person name="Charusanti P."/>
            <person name="Shaw S."/>
            <person name="Blin K."/>
            <person name="Weber T."/>
        </authorList>
    </citation>
    <scope>NUCLEOTIDE SEQUENCE</scope>
    <source>
        <strain evidence="3">NBC_00303</strain>
    </source>
</reference>
<dbReference type="RefSeq" id="WP_328738715.1">
    <property type="nucleotide sequence ID" value="NZ_CP108036.1"/>
</dbReference>
<dbReference type="EMBL" id="CP108036">
    <property type="protein sequence ID" value="WUN77956.1"/>
    <property type="molecule type" value="Genomic_DNA"/>
</dbReference>
<proteinExistence type="predicted"/>
<dbReference type="GeneID" id="95495419"/>
<accession>A0ABZ1Q5I6</accession>
<evidence type="ECO:0000256" key="1">
    <source>
        <dbReference type="SAM" id="MobiDB-lite"/>
    </source>
</evidence>
<dbReference type="Pfam" id="PF12697">
    <property type="entry name" value="Abhydrolase_6"/>
    <property type="match status" value="1"/>
</dbReference>
<dbReference type="GO" id="GO:0016787">
    <property type="term" value="F:hydrolase activity"/>
    <property type="evidence" value="ECO:0007669"/>
    <property type="project" value="UniProtKB-KW"/>
</dbReference>
<dbReference type="InterPro" id="IPR000639">
    <property type="entry name" value="Epox_hydrolase-like"/>
</dbReference>
<keyword evidence="3" id="KW-0378">Hydrolase</keyword>